<organism evidence="4">
    <name type="scientific">Candidatus Methanophagaceae archaeon ANME-1 ERB6</name>
    <dbReference type="NCBI Taxonomy" id="2759912"/>
    <lineage>
        <taxon>Archaea</taxon>
        <taxon>Methanobacteriati</taxon>
        <taxon>Methanobacteriota</taxon>
        <taxon>Stenosarchaea group</taxon>
        <taxon>Methanomicrobia</taxon>
        <taxon>Candidatus Methanophagales</taxon>
        <taxon>Candidatus Methanophagaceae</taxon>
    </lineage>
</organism>
<evidence type="ECO:0000313" key="4">
    <source>
        <dbReference type="EMBL" id="QNO52287.1"/>
    </source>
</evidence>
<reference evidence="4" key="1">
    <citation type="submission" date="2020-06" db="EMBL/GenBank/DDBJ databases">
        <title>Unique genomic features of the anaerobic methanotrophic archaea.</title>
        <authorList>
            <person name="Chadwick G.L."/>
            <person name="Skennerton C.T."/>
            <person name="Laso-Perez R."/>
            <person name="Leu A.O."/>
            <person name="Speth D.R."/>
            <person name="Yu H."/>
            <person name="Morgan-Lang C."/>
            <person name="Hatzenpichler R."/>
            <person name="Goudeau D."/>
            <person name="Malmstrom R."/>
            <person name="Brazelton W.J."/>
            <person name="Woyke T."/>
            <person name="Hallam S.J."/>
            <person name="Tyson G.W."/>
            <person name="Wegener G."/>
            <person name="Boetius A."/>
            <person name="Orphan V."/>
        </authorList>
    </citation>
    <scope>NUCLEOTIDE SEQUENCE</scope>
</reference>
<dbReference type="EMBL" id="MT631506">
    <property type="protein sequence ID" value="QNO52287.1"/>
    <property type="molecule type" value="Genomic_DNA"/>
</dbReference>
<feature type="domain" description="N-acetyltransferase" evidence="3">
    <location>
        <begin position="2"/>
        <end position="149"/>
    </location>
</feature>
<evidence type="ECO:0000259" key="3">
    <source>
        <dbReference type="PROSITE" id="PS51186"/>
    </source>
</evidence>
<evidence type="ECO:0000256" key="2">
    <source>
        <dbReference type="ARBA" id="ARBA00023315"/>
    </source>
</evidence>
<keyword evidence="2 4" id="KW-0012">Acyltransferase</keyword>
<dbReference type="InterPro" id="IPR017255">
    <property type="entry name" value="AcTrfase_GNAT_prd"/>
</dbReference>
<protein>
    <submittedName>
        <fullName evidence="4">Acetyltransferase YpeA</fullName>
        <ecNumber evidence="4">2.3.1.-</ecNumber>
    </submittedName>
</protein>
<dbReference type="AlphaFoldDB" id="A0A7G9YWA3"/>
<dbReference type="InterPro" id="IPR050832">
    <property type="entry name" value="Bact_Acetyltransf"/>
</dbReference>
<dbReference type="SUPFAM" id="SSF55729">
    <property type="entry name" value="Acyl-CoA N-acyltransferases (Nat)"/>
    <property type="match status" value="1"/>
</dbReference>
<dbReference type="PANTHER" id="PTHR43877:SF2">
    <property type="entry name" value="AMINOALKYLPHOSPHONATE N-ACETYLTRANSFERASE-RELATED"/>
    <property type="match status" value="1"/>
</dbReference>
<dbReference type="InterPro" id="IPR000182">
    <property type="entry name" value="GNAT_dom"/>
</dbReference>
<dbReference type="GO" id="GO:0016747">
    <property type="term" value="F:acyltransferase activity, transferring groups other than amino-acyl groups"/>
    <property type="evidence" value="ECO:0007669"/>
    <property type="project" value="InterPro"/>
</dbReference>
<dbReference type="Pfam" id="PF00583">
    <property type="entry name" value="Acetyltransf_1"/>
    <property type="match status" value="1"/>
</dbReference>
<dbReference type="PANTHER" id="PTHR43877">
    <property type="entry name" value="AMINOALKYLPHOSPHONATE N-ACETYLTRANSFERASE-RELATED-RELATED"/>
    <property type="match status" value="1"/>
</dbReference>
<name>A0A7G9YWA3_9EURY</name>
<gene>
    <name evidence="4" type="primary">ypeA</name>
    <name evidence="4" type="ORF">FGFEBGFE_00008</name>
</gene>
<evidence type="ECO:0000256" key="1">
    <source>
        <dbReference type="ARBA" id="ARBA00022679"/>
    </source>
</evidence>
<proteinExistence type="predicted"/>
<dbReference type="CDD" id="cd04301">
    <property type="entry name" value="NAT_SF"/>
    <property type="match status" value="1"/>
</dbReference>
<sequence>MILVRPSKESDEASVYDLITSLMEVSLDQKSFHDVFVQNLRDDTVLYYVVESDGCVVCFASIHICPQLHHAGLVGEIQELIVHESLRGKGIGAQLLSRLEQEAQNRGCVSIEVTTKKSRVKAQRFYEQMGFTRTHVNFTKNLNAICIDV</sequence>
<dbReference type="Gene3D" id="3.40.630.30">
    <property type="match status" value="1"/>
</dbReference>
<keyword evidence="1 4" id="KW-0808">Transferase</keyword>
<accession>A0A7G9YWA3</accession>
<dbReference type="InterPro" id="IPR016181">
    <property type="entry name" value="Acyl_CoA_acyltransferase"/>
</dbReference>
<dbReference type="PIRSF" id="PIRSF037663">
    <property type="entry name" value="Acetyltransf_GNAT_prd"/>
    <property type="match status" value="1"/>
</dbReference>
<dbReference type="EC" id="2.3.1.-" evidence="4"/>
<dbReference type="PROSITE" id="PS51186">
    <property type="entry name" value="GNAT"/>
    <property type="match status" value="1"/>
</dbReference>